<comment type="function">
    <text evidence="1 10">Role in flagellar biosynthesis.</text>
</comment>
<evidence type="ECO:0000313" key="12">
    <source>
        <dbReference type="Proteomes" id="UP000004728"/>
    </source>
</evidence>
<evidence type="ECO:0000256" key="2">
    <source>
        <dbReference type="ARBA" id="ARBA00009772"/>
    </source>
</evidence>
<evidence type="ECO:0000256" key="3">
    <source>
        <dbReference type="ARBA" id="ARBA00021717"/>
    </source>
</evidence>
<evidence type="ECO:0000256" key="8">
    <source>
        <dbReference type="ARBA" id="ARBA00023143"/>
    </source>
</evidence>
<comment type="caution">
    <text evidence="11">The sequence shown here is derived from an EMBL/GenBank/DDBJ whole genome shotgun (WGS) entry which is preliminary data.</text>
</comment>
<keyword evidence="5 10" id="KW-0812">Transmembrane</keyword>
<reference evidence="11 12" key="1">
    <citation type="journal article" date="2012" name="J. Bacteriol.">
        <title>Draft Genome Sequence of Novosphingobium nitrogenifigens Y88T.</title>
        <authorList>
            <person name="Strabala T.J."/>
            <person name="Macdonald L."/>
            <person name="Liu V."/>
            <person name="Smit A.M."/>
        </authorList>
    </citation>
    <scope>NUCLEOTIDE SEQUENCE [LARGE SCALE GENOMIC DNA]</scope>
    <source>
        <strain evidence="11 12">DSM 19370</strain>
    </source>
</reference>
<evidence type="ECO:0000256" key="5">
    <source>
        <dbReference type="ARBA" id="ARBA00022692"/>
    </source>
</evidence>
<keyword evidence="8 10" id="KW-0975">Bacterial flagellum</keyword>
<protein>
    <recommendedName>
        <fullName evidence="3 9">Flagellar biosynthetic protein FliR</fullName>
    </recommendedName>
</protein>
<feature type="transmembrane region" description="Helical" evidence="10">
    <location>
        <begin position="182"/>
        <end position="207"/>
    </location>
</feature>
<dbReference type="PRINTS" id="PR00953">
    <property type="entry name" value="TYPE3IMRPROT"/>
</dbReference>
<dbReference type="GO" id="GO:0006605">
    <property type="term" value="P:protein targeting"/>
    <property type="evidence" value="ECO:0007669"/>
    <property type="project" value="UniProtKB-UniRule"/>
</dbReference>
<dbReference type="NCBIfam" id="TIGR01400">
    <property type="entry name" value="fliR"/>
    <property type="match status" value="1"/>
</dbReference>
<dbReference type="Proteomes" id="UP000004728">
    <property type="component" value="Unassembled WGS sequence"/>
</dbReference>
<feature type="transmembrane region" description="Helical" evidence="10">
    <location>
        <begin position="15"/>
        <end position="35"/>
    </location>
</feature>
<keyword evidence="7 10" id="KW-0472">Membrane</keyword>
<dbReference type="InterPro" id="IPR002010">
    <property type="entry name" value="T3SS_IM_R"/>
</dbReference>
<keyword evidence="11" id="KW-0966">Cell projection</keyword>
<dbReference type="STRING" id="983920.Y88_1595"/>
<dbReference type="OrthoDB" id="9797790at2"/>
<feature type="transmembrane region" description="Helical" evidence="10">
    <location>
        <begin position="219"/>
        <end position="239"/>
    </location>
</feature>
<comment type="subcellular location">
    <subcellularLocation>
        <location evidence="10">Cell membrane</location>
        <topology evidence="10">Multi-pass membrane protein</topology>
    </subcellularLocation>
    <subcellularLocation>
        <location evidence="10">Bacterial flagellum basal body</location>
    </subcellularLocation>
</comment>
<dbReference type="eggNOG" id="COG1684">
    <property type="taxonomic scope" value="Bacteria"/>
</dbReference>
<name>F1Z7P9_9SPHN</name>
<feature type="transmembrane region" description="Helical" evidence="10">
    <location>
        <begin position="47"/>
        <end position="71"/>
    </location>
</feature>
<evidence type="ECO:0000256" key="9">
    <source>
        <dbReference type="NCBIfam" id="TIGR01400"/>
    </source>
</evidence>
<dbReference type="PANTHER" id="PTHR30065">
    <property type="entry name" value="FLAGELLAR BIOSYNTHETIC PROTEIN FLIR"/>
    <property type="match status" value="1"/>
</dbReference>
<evidence type="ECO:0000256" key="6">
    <source>
        <dbReference type="ARBA" id="ARBA00022989"/>
    </source>
</evidence>
<organism evidence="11 12">
    <name type="scientific">Novosphingobium nitrogenifigens DSM 19370</name>
    <dbReference type="NCBI Taxonomy" id="983920"/>
    <lineage>
        <taxon>Bacteria</taxon>
        <taxon>Pseudomonadati</taxon>
        <taxon>Pseudomonadota</taxon>
        <taxon>Alphaproteobacteria</taxon>
        <taxon>Sphingomonadales</taxon>
        <taxon>Sphingomonadaceae</taxon>
        <taxon>Novosphingobium</taxon>
    </lineage>
</organism>
<evidence type="ECO:0000256" key="10">
    <source>
        <dbReference type="RuleBase" id="RU362071"/>
    </source>
</evidence>
<proteinExistence type="inferred from homology"/>
<evidence type="ECO:0000313" key="11">
    <source>
        <dbReference type="EMBL" id="EGD59371.1"/>
    </source>
</evidence>
<sequence length="260" mass="26609">MIGLDFGFGPLEAEFWRFLFVMTRIGAALVAAPLFGNTGVPPQVRVIMSGAIAVFVCGWTPVAAPPALLSLSGMLALAGETTIGLALGFVLQVAFAAPLIAAELIGAGMGMSIASAADPLSGSHSAVLGQYFGVVLTIVFLGIGGHIDWISLVVESYRVFPPGSAWMTPARLQLIDTFAADMFLTALAMALPVLLLLLVVQIVTGVIGRSAPALNLFSLGLPAGVLAGITALIISAPLISDNLTDIARGALTNASALLAR</sequence>
<keyword evidence="11" id="KW-0282">Flagellum</keyword>
<evidence type="ECO:0000256" key="4">
    <source>
        <dbReference type="ARBA" id="ARBA00022475"/>
    </source>
</evidence>
<dbReference type="PANTHER" id="PTHR30065:SF8">
    <property type="entry name" value="FLAGELLAR BIOSYNTHETIC PROTEIN FLIR"/>
    <property type="match status" value="1"/>
</dbReference>
<dbReference type="InterPro" id="IPR006303">
    <property type="entry name" value="FliR"/>
</dbReference>
<keyword evidence="6 10" id="KW-1133">Transmembrane helix</keyword>
<dbReference type="AlphaFoldDB" id="F1Z7P9"/>
<gene>
    <name evidence="11" type="ORF">Y88_1595</name>
</gene>
<comment type="similarity">
    <text evidence="2 10">Belongs to the FliR/MopE/SpaR family.</text>
</comment>
<accession>F1Z7P9</accession>
<keyword evidence="4 10" id="KW-1003">Cell membrane</keyword>
<feature type="transmembrane region" description="Helical" evidence="10">
    <location>
        <begin position="126"/>
        <end position="147"/>
    </location>
</feature>
<evidence type="ECO:0000256" key="1">
    <source>
        <dbReference type="ARBA" id="ARBA00002578"/>
    </source>
</evidence>
<dbReference type="RefSeq" id="WP_008067802.1">
    <property type="nucleotide sequence ID" value="NZ_AQWK01000013.1"/>
</dbReference>
<dbReference type="GO" id="GO:0009425">
    <property type="term" value="C:bacterial-type flagellum basal body"/>
    <property type="evidence" value="ECO:0007669"/>
    <property type="project" value="UniProtKB-SubCell"/>
</dbReference>
<dbReference type="FunCoup" id="F1Z7P9">
    <property type="interactions" value="65"/>
</dbReference>
<dbReference type="GO" id="GO:0044780">
    <property type="term" value="P:bacterial-type flagellum assembly"/>
    <property type="evidence" value="ECO:0007669"/>
    <property type="project" value="UniProtKB-UniRule"/>
</dbReference>
<dbReference type="GO" id="GO:0005886">
    <property type="term" value="C:plasma membrane"/>
    <property type="evidence" value="ECO:0007669"/>
    <property type="project" value="UniProtKB-SubCell"/>
</dbReference>
<dbReference type="Pfam" id="PF01311">
    <property type="entry name" value="Bac_export_1"/>
    <property type="match status" value="1"/>
</dbReference>
<dbReference type="InParanoid" id="F1Z7P9"/>
<dbReference type="EMBL" id="AEWJ01000034">
    <property type="protein sequence ID" value="EGD59371.1"/>
    <property type="molecule type" value="Genomic_DNA"/>
</dbReference>
<dbReference type="HOGENOM" id="CLU_063626_4_0_5"/>
<evidence type="ECO:0000256" key="7">
    <source>
        <dbReference type="ARBA" id="ARBA00023136"/>
    </source>
</evidence>
<keyword evidence="11" id="KW-0969">Cilium</keyword>
<feature type="transmembrane region" description="Helical" evidence="10">
    <location>
        <begin position="83"/>
        <end position="105"/>
    </location>
</feature>
<keyword evidence="12" id="KW-1185">Reference proteome</keyword>